<dbReference type="InterPro" id="IPR032466">
    <property type="entry name" value="Metal_Hydrolase"/>
</dbReference>
<gene>
    <name evidence="2" type="ORF">ENJ46_00900</name>
</gene>
<dbReference type="EMBL" id="DRMN01000061">
    <property type="protein sequence ID" value="HFB54454.1"/>
    <property type="molecule type" value="Genomic_DNA"/>
</dbReference>
<dbReference type="Proteomes" id="UP000886042">
    <property type="component" value="Unassembled WGS sequence"/>
</dbReference>
<dbReference type="Gene3D" id="3.20.20.140">
    <property type="entry name" value="Metal-dependent hydrolases"/>
    <property type="match status" value="1"/>
</dbReference>
<dbReference type="InterPro" id="IPR011059">
    <property type="entry name" value="Metal-dep_hydrolase_composite"/>
</dbReference>
<feature type="domain" description="Amidohydrolase 3" evidence="1">
    <location>
        <begin position="34"/>
        <end position="521"/>
    </location>
</feature>
<evidence type="ECO:0000259" key="1">
    <source>
        <dbReference type="Pfam" id="PF07969"/>
    </source>
</evidence>
<dbReference type="Gene3D" id="2.30.40.10">
    <property type="entry name" value="Urease, subunit C, domain 1"/>
    <property type="match status" value="1"/>
</dbReference>
<dbReference type="SUPFAM" id="SSF51556">
    <property type="entry name" value="Metallo-dependent hydrolases"/>
    <property type="match status" value="1"/>
</dbReference>
<dbReference type="InterPro" id="IPR033932">
    <property type="entry name" value="YtcJ-like"/>
</dbReference>
<dbReference type="CDD" id="cd01300">
    <property type="entry name" value="YtcJ_like"/>
    <property type="match status" value="1"/>
</dbReference>
<sequence length="528" mass="58665">VAVEGTKILKVGSPQDLQKHFTGARIDDRFKDDVIIPGLIDPHVHMILGAMMYSKPFAPPWDVQTPKGVVKGLPDRASFLKRISEINAEHPGNQPLVIYGYHNLVQGPLDRHDLDKITTKRPLIIWHYSGHDFYLNTIGLAFAKVDASWAQRFHGVPVDENGELTGRVYEDAVFAFLNNTGAQFLSPADITRGFNGLEDMFARNGVTSVAEMGYGLFGRALEDKFYELLYGDDVRTKLYLVPEYRAFSREFGNEVIPTVFEHVNQTKADWPRVLPQIKLFTDAAFYSQTMRMRPPGYTGGQSKGTNGLWVMGPDRLTDIMGPLWRAGLDIHIHSNGDAAQDTTLAALKNVQYAEQPKDQRLILEHVGIIRPEQLELAKTLPVGLSVASHYVYYMGEMYKDAIGERVRYMTPLASSIKAGLVTTMHSDAPLAPPSPLTAASVHVLRSTREGGVSTPTEQLSRWQALRAVTWSAAWSLGLEDEIGSIEPGKQADFTILSENPLQTDAQDWPKMKILGVVLDGTPKPLDTE</sequence>
<accession>A0A7C3GA45</accession>
<protein>
    <submittedName>
        <fullName evidence="2">Amidohydrolase</fullName>
    </submittedName>
</protein>
<dbReference type="GO" id="GO:0016810">
    <property type="term" value="F:hydrolase activity, acting on carbon-nitrogen (but not peptide) bonds"/>
    <property type="evidence" value="ECO:0007669"/>
    <property type="project" value="InterPro"/>
</dbReference>
<proteinExistence type="predicted"/>
<reference evidence="2" key="1">
    <citation type="journal article" date="2020" name="mSystems">
        <title>Genome- and Community-Level Interaction Insights into Carbon Utilization and Element Cycling Functions of Hydrothermarchaeota in Hydrothermal Sediment.</title>
        <authorList>
            <person name="Zhou Z."/>
            <person name="Liu Y."/>
            <person name="Xu W."/>
            <person name="Pan J."/>
            <person name="Luo Z.H."/>
            <person name="Li M."/>
        </authorList>
    </citation>
    <scope>NUCLEOTIDE SEQUENCE [LARGE SCALE GENOMIC DNA]</scope>
    <source>
        <strain evidence="2">HyVt-489</strain>
    </source>
</reference>
<dbReference type="InterPro" id="IPR013108">
    <property type="entry name" value="Amidohydro_3"/>
</dbReference>
<dbReference type="PANTHER" id="PTHR22642:SF2">
    <property type="entry name" value="PROTEIN LONG AFTER FAR-RED 3"/>
    <property type="match status" value="1"/>
</dbReference>
<organism evidence="2">
    <name type="scientific">Hellea balneolensis</name>
    <dbReference type="NCBI Taxonomy" id="287478"/>
    <lineage>
        <taxon>Bacteria</taxon>
        <taxon>Pseudomonadati</taxon>
        <taxon>Pseudomonadota</taxon>
        <taxon>Alphaproteobacteria</taxon>
        <taxon>Maricaulales</taxon>
        <taxon>Robiginitomaculaceae</taxon>
        <taxon>Hellea</taxon>
    </lineage>
</organism>
<dbReference type="Gene3D" id="3.10.310.70">
    <property type="match status" value="1"/>
</dbReference>
<dbReference type="AlphaFoldDB" id="A0A7C3GA45"/>
<feature type="non-terminal residue" evidence="2">
    <location>
        <position position="1"/>
    </location>
</feature>
<dbReference type="Pfam" id="PF07969">
    <property type="entry name" value="Amidohydro_3"/>
    <property type="match status" value="1"/>
</dbReference>
<name>A0A7C3GA45_9PROT</name>
<dbReference type="PANTHER" id="PTHR22642">
    <property type="entry name" value="IMIDAZOLONEPROPIONASE"/>
    <property type="match status" value="1"/>
</dbReference>
<dbReference type="SUPFAM" id="SSF51338">
    <property type="entry name" value="Composite domain of metallo-dependent hydrolases"/>
    <property type="match status" value="1"/>
</dbReference>
<comment type="caution">
    <text evidence="2">The sequence shown here is derived from an EMBL/GenBank/DDBJ whole genome shotgun (WGS) entry which is preliminary data.</text>
</comment>
<evidence type="ECO:0000313" key="2">
    <source>
        <dbReference type="EMBL" id="HFB54454.1"/>
    </source>
</evidence>